<dbReference type="Pfam" id="PF00400">
    <property type="entry name" value="WD40"/>
    <property type="match status" value="5"/>
</dbReference>
<dbReference type="InterPro" id="IPR000159">
    <property type="entry name" value="RA_dom"/>
</dbReference>
<dbReference type="GO" id="GO:0005884">
    <property type="term" value="C:actin filament"/>
    <property type="evidence" value="ECO:0007669"/>
    <property type="project" value="TreeGrafter"/>
</dbReference>
<evidence type="ECO:0000256" key="6">
    <source>
        <dbReference type="ARBA" id="ARBA00022737"/>
    </source>
</evidence>
<evidence type="ECO:0000256" key="2">
    <source>
        <dbReference type="ARBA" id="ARBA00005969"/>
    </source>
</evidence>
<evidence type="ECO:0000259" key="15">
    <source>
        <dbReference type="PROSITE" id="PS50200"/>
    </source>
</evidence>
<evidence type="ECO:0000256" key="4">
    <source>
        <dbReference type="ARBA" id="ARBA00022490"/>
    </source>
</evidence>
<dbReference type="GO" id="GO:0009653">
    <property type="term" value="P:anatomical structure morphogenesis"/>
    <property type="evidence" value="ECO:0007669"/>
    <property type="project" value="UniProtKB-ARBA"/>
</dbReference>
<evidence type="ECO:0000256" key="9">
    <source>
        <dbReference type="ARBA" id="ARBA00023054"/>
    </source>
</evidence>
<dbReference type="SMART" id="SM00242">
    <property type="entry name" value="MYSc"/>
    <property type="match status" value="1"/>
</dbReference>
<dbReference type="InterPro" id="IPR027417">
    <property type="entry name" value="P-loop_NTPase"/>
</dbReference>
<comment type="similarity">
    <text evidence="2">Belongs to the WD repeat Groucho/TLE family.</text>
</comment>
<dbReference type="InterPro" id="IPR019775">
    <property type="entry name" value="WD40_repeat_CS"/>
</dbReference>
<dbReference type="SUPFAM" id="SSF54236">
    <property type="entry name" value="Ubiquitin-like"/>
    <property type="match status" value="1"/>
</dbReference>
<evidence type="ECO:0000259" key="16">
    <source>
        <dbReference type="PROSITE" id="PS51456"/>
    </source>
</evidence>
<feature type="repeat" description="WD" evidence="13">
    <location>
        <begin position="372"/>
        <end position="403"/>
    </location>
</feature>
<keyword evidence="10 14" id="KW-0518">Myosin</keyword>
<dbReference type="InterPro" id="IPR036322">
    <property type="entry name" value="WD40_repeat_dom_sf"/>
</dbReference>
<keyword evidence="11 14" id="KW-0505">Motor protein</keyword>
<dbReference type="InterPro" id="IPR015943">
    <property type="entry name" value="WD40/YVTN_repeat-like_dom_sf"/>
</dbReference>
<comment type="similarity">
    <text evidence="3 14">Belongs to the TRAFAC class myosin-kinesin ATPase superfamily. Myosin family.</text>
</comment>
<dbReference type="GO" id="GO:0005634">
    <property type="term" value="C:nucleus"/>
    <property type="evidence" value="ECO:0007669"/>
    <property type="project" value="InterPro"/>
</dbReference>
<dbReference type="PANTHER" id="PTHR46184:SF5">
    <property type="entry name" value="UNCONVENTIONAL MYOSIN-IXA-LIKE"/>
    <property type="match status" value="1"/>
</dbReference>
<keyword evidence="7 14" id="KW-0547">Nucleotide-binding</keyword>
<dbReference type="GO" id="GO:0016459">
    <property type="term" value="C:myosin complex"/>
    <property type="evidence" value="ECO:0007669"/>
    <property type="project" value="UniProtKB-KW"/>
</dbReference>
<dbReference type="GO" id="GO:0035556">
    <property type="term" value="P:intracellular signal transduction"/>
    <property type="evidence" value="ECO:0007669"/>
    <property type="project" value="InterPro"/>
</dbReference>
<dbReference type="GO" id="GO:0009888">
    <property type="term" value="P:tissue development"/>
    <property type="evidence" value="ECO:0007669"/>
    <property type="project" value="UniProtKB-ARBA"/>
</dbReference>
<dbReference type="SUPFAM" id="SSF50978">
    <property type="entry name" value="WD40 repeat-like"/>
    <property type="match status" value="1"/>
</dbReference>
<feature type="domain" description="Myosin motor" evidence="16">
    <location>
        <begin position="624"/>
        <end position="1135"/>
    </location>
</feature>
<dbReference type="SUPFAM" id="SSF52540">
    <property type="entry name" value="P-loop containing nucleoside triphosphate hydrolases"/>
    <property type="match status" value="1"/>
</dbReference>
<dbReference type="SMART" id="SM00320">
    <property type="entry name" value="WD40"/>
    <property type="match status" value="7"/>
</dbReference>
<dbReference type="InterPro" id="IPR001680">
    <property type="entry name" value="WD40_rpt"/>
</dbReference>
<dbReference type="Pfam" id="PF00063">
    <property type="entry name" value="Myosin_head"/>
    <property type="match status" value="2"/>
</dbReference>
<organism evidence="17">
    <name type="scientific">Timema shepardi</name>
    <name type="common">Walking stick</name>
    <dbReference type="NCBI Taxonomy" id="629360"/>
    <lineage>
        <taxon>Eukaryota</taxon>
        <taxon>Metazoa</taxon>
        <taxon>Ecdysozoa</taxon>
        <taxon>Arthropoda</taxon>
        <taxon>Hexapoda</taxon>
        <taxon>Insecta</taxon>
        <taxon>Pterygota</taxon>
        <taxon>Neoptera</taxon>
        <taxon>Polyneoptera</taxon>
        <taxon>Phasmatodea</taxon>
        <taxon>Timematodea</taxon>
        <taxon>Timematoidea</taxon>
        <taxon>Timematidae</taxon>
        <taxon>Timema</taxon>
    </lineage>
</organism>
<feature type="repeat" description="WD" evidence="13">
    <location>
        <begin position="290"/>
        <end position="331"/>
    </location>
</feature>
<dbReference type="Gene3D" id="3.10.20.90">
    <property type="entry name" value="Phosphatidylinositol 3-kinase Catalytic Subunit, Chain A, domain 1"/>
    <property type="match status" value="1"/>
</dbReference>
<protein>
    <submittedName>
        <fullName evidence="17">Uncharacterized protein</fullName>
    </submittedName>
</protein>
<feature type="binding site" evidence="14">
    <location>
        <begin position="718"/>
        <end position="725"/>
    </location>
    <ligand>
        <name>ATP</name>
        <dbReference type="ChEBI" id="CHEBI:30616"/>
    </ligand>
</feature>
<name>A0A7R9B533_TIMSH</name>
<keyword evidence="12 14" id="KW-0009">Actin-binding</keyword>
<proteinExistence type="inferred from homology"/>
<dbReference type="InterPro" id="IPR001609">
    <property type="entry name" value="Myosin_head_motor_dom-like"/>
</dbReference>
<dbReference type="EMBL" id="OC005768">
    <property type="protein sequence ID" value="CAD7265625.1"/>
    <property type="molecule type" value="Genomic_DNA"/>
</dbReference>
<dbReference type="PRINTS" id="PR01850">
    <property type="entry name" value="GROUCHOFAMLY"/>
</dbReference>
<dbReference type="PROSITE" id="PS50200">
    <property type="entry name" value="RA"/>
    <property type="match status" value="1"/>
</dbReference>
<comment type="subcellular location">
    <subcellularLocation>
        <location evidence="1">Cytoplasm</location>
    </subcellularLocation>
</comment>
<evidence type="ECO:0000256" key="13">
    <source>
        <dbReference type="PROSITE-ProRule" id="PRU00221"/>
    </source>
</evidence>
<feature type="repeat" description="WD" evidence="13">
    <location>
        <begin position="248"/>
        <end position="289"/>
    </location>
</feature>
<keyword evidence="5 13" id="KW-0853">WD repeat</keyword>
<dbReference type="GO" id="GO:0000146">
    <property type="term" value="F:microfilament motor activity"/>
    <property type="evidence" value="ECO:0007669"/>
    <property type="project" value="InterPro"/>
</dbReference>
<reference evidence="17" key="1">
    <citation type="submission" date="2020-11" db="EMBL/GenBank/DDBJ databases">
        <authorList>
            <person name="Tran Van P."/>
        </authorList>
    </citation>
    <scope>NUCLEOTIDE SEQUENCE</scope>
</reference>
<dbReference type="PROSITE" id="PS50082">
    <property type="entry name" value="WD_REPEATS_2"/>
    <property type="match status" value="3"/>
</dbReference>
<dbReference type="GO" id="GO:0051015">
    <property type="term" value="F:actin filament binding"/>
    <property type="evidence" value="ECO:0007669"/>
    <property type="project" value="TreeGrafter"/>
</dbReference>
<dbReference type="Pfam" id="PF00788">
    <property type="entry name" value="RA"/>
    <property type="match status" value="1"/>
</dbReference>
<dbReference type="CDD" id="cd01779">
    <property type="entry name" value="RA_Myosin-IX"/>
    <property type="match status" value="1"/>
</dbReference>
<dbReference type="Gene3D" id="2.130.10.10">
    <property type="entry name" value="YVTN repeat-like/Quinoprotein amine dehydrogenase"/>
    <property type="match status" value="2"/>
</dbReference>
<keyword evidence="9" id="KW-0175">Coiled coil</keyword>
<dbReference type="PROSITE" id="PS50294">
    <property type="entry name" value="WD_REPEATS_REGION"/>
    <property type="match status" value="1"/>
</dbReference>
<sequence length="1135" mass="125521">MNGEGQLQPVPFPTDALIGPGIPRHARQINTLNHGEVVCAVTISNPTKYVYTGGKGCVKVWDISQPGSKVPVSQLDCLVSELLLGTCRWGVITPREHFLRDLPLGGITPREHFLRALPPGGITPREHFLRALPPGTLPEGSATGGGITPREHFLRAQPPGCITPLERFLRVLPLGGHYSSRTLPEGSATWVYYSSRTLPEGSATWQRDNYIRSVKLLPDGRTLIVGGEASNLSIWDLVSPTPRIKAELTSNAPACYALAISPDTKVCFSCCSDGNIAVWDLHNQTLVRQFQGHTDGASCIDISADGTKLWTGGLDSTVRSWDLREGRQLQQHDFSSQIFSLGYCPTGEWLAVGMENSNVEVLHAAKSDKYQLHLHESCVLSLRFAACGKWFVSTGKDNLLNAWRTPYGASIFQSKESSSVLSCDISADDKYIVTGSGDKKATVYEEDESHVVASQPTKVSFRANKNRWITETLDSAGYPIGWSLEPAMSVTENNRYIVQVFVGALSQHYEALSVEASKQTTSEEIVSCIVDRLSLPEGSCGGYELAEVIGDSVGQECKERRLGPSESPVALMLLWPKILHSQQEFYRFYLREKLNDCLWTDSFTMDPQLIRDYFHRFMYQPKDREYPDLCQLPDLNEQTLLENLRARFTAGHIYTYVGSILIAVNPFKFHPIYNPKYVKLYQNRRLGPELPPHIFAVADAAYHCMLKERRNQCIVISGESGSGKTESTNFLLHHLTALSQKGSHGSGVEQTILSAGPVLEVSDGLYRASILSAGPVLEVSDALYRASILSVGPVLKGIYNVGPVLEVSNALYSASILSVGPVLKVNGALYRASILSVGPVLKVGAVLYRASILSVGPVLKAFGNAKTAHNNNSSRFGKFIQVNYKENGMVHGAVVQKYLLEKSRICSQGRNERNYHVFYYLLVGASDVEKQQLHLRGIQDYHYLSRSGCYVLDNVDEKYEFSRLKQSMEMVGFTTEKQRRLFAVLSAVLLLGNVEFQPRKSAYHHDEAVAVRNPEVGSESPCAGNKGFRLRYYSATVVALISELLRVKQETLLAALTAKRARASGETLVINYRLPEAIAARDAMAKCLYGALFDWIVLQVNHALLSKKDTLRDHQGHSIGVLDIFGFEDFGLCNR</sequence>
<evidence type="ECO:0000256" key="12">
    <source>
        <dbReference type="ARBA" id="ARBA00023203"/>
    </source>
</evidence>
<dbReference type="InterPro" id="IPR036961">
    <property type="entry name" value="Kinesin_motor_dom_sf"/>
</dbReference>
<keyword evidence="4" id="KW-0963">Cytoplasm</keyword>
<dbReference type="GO" id="GO:0048513">
    <property type="term" value="P:animal organ development"/>
    <property type="evidence" value="ECO:0007669"/>
    <property type="project" value="UniProtKB-ARBA"/>
</dbReference>
<dbReference type="GO" id="GO:0005524">
    <property type="term" value="F:ATP binding"/>
    <property type="evidence" value="ECO:0007669"/>
    <property type="project" value="UniProtKB-UniRule"/>
</dbReference>
<evidence type="ECO:0000256" key="3">
    <source>
        <dbReference type="ARBA" id="ARBA00008314"/>
    </source>
</evidence>
<dbReference type="GO" id="GO:0005096">
    <property type="term" value="F:GTPase activator activity"/>
    <property type="evidence" value="ECO:0007669"/>
    <property type="project" value="InterPro"/>
</dbReference>
<accession>A0A7R9B533</accession>
<dbReference type="GO" id="GO:0048731">
    <property type="term" value="P:system development"/>
    <property type="evidence" value="ECO:0007669"/>
    <property type="project" value="UniProtKB-ARBA"/>
</dbReference>
<feature type="domain" description="Ras-associating" evidence="15">
    <location>
        <begin position="494"/>
        <end position="595"/>
    </location>
</feature>
<evidence type="ECO:0000313" key="17">
    <source>
        <dbReference type="EMBL" id="CAD7265625.1"/>
    </source>
</evidence>
<evidence type="ECO:0000256" key="10">
    <source>
        <dbReference type="ARBA" id="ARBA00023123"/>
    </source>
</evidence>
<evidence type="ECO:0000256" key="11">
    <source>
        <dbReference type="ARBA" id="ARBA00023175"/>
    </source>
</evidence>
<evidence type="ECO:0000256" key="8">
    <source>
        <dbReference type="ARBA" id="ARBA00022840"/>
    </source>
</evidence>
<evidence type="ECO:0000256" key="7">
    <source>
        <dbReference type="ARBA" id="ARBA00022741"/>
    </source>
</evidence>
<dbReference type="PANTHER" id="PTHR46184">
    <property type="entry name" value="UNCONVENTIONAL MYOSIN-IXB-LIKE PROTEIN"/>
    <property type="match status" value="1"/>
</dbReference>
<dbReference type="Gene3D" id="1.20.120.720">
    <property type="entry name" value="Myosin VI head, motor domain, U50 subdomain"/>
    <property type="match status" value="1"/>
</dbReference>
<dbReference type="GO" id="GO:0006355">
    <property type="term" value="P:regulation of DNA-templated transcription"/>
    <property type="evidence" value="ECO:0007669"/>
    <property type="project" value="InterPro"/>
</dbReference>
<keyword evidence="6" id="KW-0677">Repeat</keyword>
<dbReference type="SMART" id="SM00314">
    <property type="entry name" value="RA"/>
    <property type="match status" value="1"/>
</dbReference>
<dbReference type="PROSITE" id="PS51456">
    <property type="entry name" value="MYOSIN_MOTOR"/>
    <property type="match status" value="1"/>
</dbReference>
<keyword evidence="8 14" id="KW-0067">ATP-binding</keyword>
<comment type="caution">
    <text evidence="14">Lacks conserved residue(s) required for the propagation of feature annotation.</text>
</comment>
<dbReference type="Gene3D" id="3.40.850.10">
    <property type="entry name" value="Kinesin motor domain"/>
    <property type="match status" value="2"/>
</dbReference>
<evidence type="ECO:0000256" key="14">
    <source>
        <dbReference type="PROSITE-ProRule" id="PRU00782"/>
    </source>
</evidence>
<evidence type="ECO:0000256" key="5">
    <source>
        <dbReference type="ARBA" id="ARBA00022574"/>
    </source>
</evidence>
<dbReference type="Gene3D" id="1.10.10.820">
    <property type="match status" value="1"/>
</dbReference>
<dbReference type="PROSITE" id="PS00678">
    <property type="entry name" value="WD_REPEATS_1"/>
    <property type="match status" value="2"/>
</dbReference>
<gene>
    <name evidence="17" type="ORF">TSIB3V08_LOCUS9656</name>
</gene>
<dbReference type="InterPro" id="IPR029071">
    <property type="entry name" value="Ubiquitin-like_domsf"/>
</dbReference>
<evidence type="ECO:0000256" key="1">
    <source>
        <dbReference type="ARBA" id="ARBA00004496"/>
    </source>
</evidence>
<dbReference type="InterPro" id="IPR009146">
    <property type="entry name" value="Groucho_enhance"/>
</dbReference>
<dbReference type="AlphaFoldDB" id="A0A7R9B533"/>
<dbReference type="GO" id="GO:0005737">
    <property type="term" value="C:cytoplasm"/>
    <property type="evidence" value="ECO:0007669"/>
    <property type="project" value="UniProtKB-SubCell"/>
</dbReference>
<dbReference type="FunFam" id="1.10.10.820:FF:000001">
    <property type="entry name" value="Myosin heavy chain"/>
    <property type="match status" value="1"/>
</dbReference>
<dbReference type="InterPro" id="IPR046987">
    <property type="entry name" value="Myo9"/>
</dbReference>